<sequence>MKKTMLLITSLITSGTVLAQNGYSVDEMKDVLKYSGIRDIDWYNKGDTAFADFKNEKESVKASLSVGRGMLEIQLSSDAPFDIYGAISCQKLTKMIPHEETSGWSSPPTNDEKKIRAVFDMDMKQNSTNEGQLNGWQMKIQRSQNTVICSVMKKS</sequence>
<organism evidence="2 3">
    <name type="scientific">Vibrio spartinae</name>
    <dbReference type="NCBI Taxonomy" id="1918945"/>
    <lineage>
        <taxon>Bacteria</taxon>
        <taxon>Pseudomonadati</taxon>
        <taxon>Pseudomonadota</taxon>
        <taxon>Gammaproteobacteria</taxon>
        <taxon>Vibrionales</taxon>
        <taxon>Vibrionaceae</taxon>
        <taxon>Vibrio</taxon>
    </lineage>
</organism>
<gene>
    <name evidence="2" type="ORF">VSP9026_02540</name>
</gene>
<protein>
    <submittedName>
        <fullName evidence="2">Uncharacterized protein</fullName>
    </submittedName>
</protein>
<accession>A0A1N6M604</accession>
<evidence type="ECO:0000256" key="1">
    <source>
        <dbReference type="SAM" id="SignalP"/>
    </source>
</evidence>
<name>A0A1N6M604_9VIBR</name>
<dbReference type="Proteomes" id="UP000184774">
    <property type="component" value="Unassembled WGS sequence"/>
</dbReference>
<proteinExistence type="predicted"/>
<evidence type="ECO:0000313" key="3">
    <source>
        <dbReference type="Proteomes" id="UP000184774"/>
    </source>
</evidence>
<evidence type="ECO:0000313" key="2">
    <source>
        <dbReference type="EMBL" id="SIO94810.1"/>
    </source>
</evidence>
<feature type="signal peptide" evidence="1">
    <location>
        <begin position="1"/>
        <end position="19"/>
    </location>
</feature>
<dbReference type="EMBL" id="FSSB01000016">
    <property type="protein sequence ID" value="SIO94810.1"/>
    <property type="molecule type" value="Genomic_DNA"/>
</dbReference>
<feature type="chain" id="PRO_5012410430" evidence="1">
    <location>
        <begin position="20"/>
        <end position="155"/>
    </location>
</feature>
<dbReference type="OrthoDB" id="6594719at2"/>
<reference evidence="2 3" key="1">
    <citation type="submission" date="2016-12" db="EMBL/GenBank/DDBJ databases">
        <authorList>
            <person name="Song W.-J."/>
            <person name="Kurnit D.M."/>
        </authorList>
    </citation>
    <scope>NUCLEOTIDE SEQUENCE [LARGE SCALE GENOMIC DNA]</scope>
    <source>
        <strain evidence="2 3">CECT 9026</strain>
    </source>
</reference>
<dbReference type="RefSeq" id="WP_139302122.1">
    <property type="nucleotide sequence ID" value="NZ_AP024907.1"/>
</dbReference>
<dbReference type="AlphaFoldDB" id="A0A1N6M604"/>
<keyword evidence="1" id="KW-0732">Signal</keyword>